<proteinExistence type="predicted"/>
<evidence type="ECO:0000313" key="2">
    <source>
        <dbReference type="EMBL" id="TNN37766.1"/>
    </source>
</evidence>
<gene>
    <name evidence="2" type="ORF">EYF80_052067</name>
</gene>
<accession>A0A4Z2F961</accession>
<keyword evidence="3" id="KW-1185">Reference proteome</keyword>
<comment type="caution">
    <text evidence="2">The sequence shown here is derived from an EMBL/GenBank/DDBJ whole genome shotgun (WGS) entry which is preliminary data.</text>
</comment>
<name>A0A4Z2F961_9TELE</name>
<feature type="region of interest" description="Disordered" evidence="1">
    <location>
        <begin position="1"/>
        <end position="46"/>
    </location>
</feature>
<protein>
    <submittedName>
        <fullName evidence="2">Uncharacterized protein</fullName>
    </submittedName>
</protein>
<feature type="compositionally biased region" description="Basic and acidic residues" evidence="1">
    <location>
        <begin position="30"/>
        <end position="43"/>
    </location>
</feature>
<dbReference type="EMBL" id="SRLO01001444">
    <property type="protein sequence ID" value="TNN37766.1"/>
    <property type="molecule type" value="Genomic_DNA"/>
</dbReference>
<evidence type="ECO:0000313" key="3">
    <source>
        <dbReference type="Proteomes" id="UP000314294"/>
    </source>
</evidence>
<evidence type="ECO:0000256" key="1">
    <source>
        <dbReference type="SAM" id="MobiDB-lite"/>
    </source>
</evidence>
<feature type="region of interest" description="Disordered" evidence="1">
    <location>
        <begin position="105"/>
        <end position="124"/>
    </location>
</feature>
<dbReference type="Proteomes" id="UP000314294">
    <property type="component" value="Unassembled WGS sequence"/>
</dbReference>
<sequence>MLMWPSVKRRRHIGAQSKDGRDFGQTGSRLHREPGNPREKLNEPHPALSNNLLCATQQRGHPGVENTVYQRSDLLHRADDSQDNYSRSNRLEMAPPSERIIWSHCGMHGNIPGSGPTDVTTTAA</sequence>
<reference evidence="2 3" key="1">
    <citation type="submission" date="2019-03" db="EMBL/GenBank/DDBJ databases">
        <title>First draft genome of Liparis tanakae, snailfish: a comprehensive survey of snailfish specific genes.</title>
        <authorList>
            <person name="Kim W."/>
            <person name="Song I."/>
            <person name="Jeong J.-H."/>
            <person name="Kim D."/>
            <person name="Kim S."/>
            <person name="Ryu S."/>
            <person name="Song J.Y."/>
            <person name="Lee S.K."/>
        </authorList>
    </citation>
    <scope>NUCLEOTIDE SEQUENCE [LARGE SCALE GENOMIC DNA]</scope>
    <source>
        <tissue evidence="2">Muscle</tissue>
    </source>
</reference>
<dbReference type="AlphaFoldDB" id="A0A4Z2F961"/>
<organism evidence="2 3">
    <name type="scientific">Liparis tanakae</name>
    <name type="common">Tanaka's snailfish</name>
    <dbReference type="NCBI Taxonomy" id="230148"/>
    <lineage>
        <taxon>Eukaryota</taxon>
        <taxon>Metazoa</taxon>
        <taxon>Chordata</taxon>
        <taxon>Craniata</taxon>
        <taxon>Vertebrata</taxon>
        <taxon>Euteleostomi</taxon>
        <taxon>Actinopterygii</taxon>
        <taxon>Neopterygii</taxon>
        <taxon>Teleostei</taxon>
        <taxon>Neoteleostei</taxon>
        <taxon>Acanthomorphata</taxon>
        <taxon>Eupercaria</taxon>
        <taxon>Perciformes</taxon>
        <taxon>Cottioidei</taxon>
        <taxon>Cottales</taxon>
        <taxon>Liparidae</taxon>
        <taxon>Liparis</taxon>
    </lineage>
</organism>